<keyword evidence="3" id="KW-1133">Transmembrane helix</keyword>
<dbReference type="InterPro" id="IPR036259">
    <property type="entry name" value="MFS_trans_sf"/>
</dbReference>
<dbReference type="SUPFAM" id="SSF103473">
    <property type="entry name" value="MFS general substrate transporter"/>
    <property type="match status" value="1"/>
</dbReference>
<protein>
    <submittedName>
        <fullName evidence="5">Uncharacterized protein</fullName>
    </submittedName>
</protein>
<feature type="non-terminal residue" evidence="5">
    <location>
        <position position="356"/>
    </location>
</feature>
<dbReference type="GO" id="GO:0016020">
    <property type="term" value="C:membrane"/>
    <property type="evidence" value="ECO:0007669"/>
    <property type="project" value="UniProtKB-SubCell"/>
</dbReference>
<evidence type="ECO:0000256" key="4">
    <source>
        <dbReference type="ARBA" id="ARBA00023136"/>
    </source>
</evidence>
<evidence type="ECO:0000256" key="2">
    <source>
        <dbReference type="ARBA" id="ARBA00022692"/>
    </source>
</evidence>
<accession>A0A7R8ZQD3</accession>
<evidence type="ECO:0000256" key="1">
    <source>
        <dbReference type="ARBA" id="ARBA00004141"/>
    </source>
</evidence>
<name>A0A7R8ZQD3_9CRUS</name>
<comment type="subcellular location">
    <subcellularLocation>
        <location evidence="1">Membrane</location>
        <topology evidence="1">Multi-pass membrane protein</topology>
    </subcellularLocation>
</comment>
<dbReference type="AlphaFoldDB" id="A0A7R8ZQD3"/>
<gene>
    <name evidence="5" type="ORF">CTOB1V02_LOCUS5622</name>
</gene>
<evidence type="ECO:0000256" key="3">
    <source>
        <dbReference type="ARBA" id="ARBA00022989"/>
    </source>
</evidence>
<dbReference type="GO" id="GO:0022857">
    <property type="term" value="F:transmembrane transporter activity"/>
    <property type="evidence" value="ECO:0007669"/>
    <property type="project" value="InterPro"/>
</dbReference>
<reference evidence="5" key="1">
    <citation type="submission" date="2020-11" db="EMBL/GenBank/DDBJ databases">
        <authorList>
            <person name="Tran Van P."/>
        </authorList>
    </citation>
    <scope>NUCLEOTIDE SEQUENCE</scope>
</reference>
<dbReference type="EMBL" id="OB661232">
    <property type="protein sequence ID" value="CAD7227723.1"/>
    <property type="molecule type" value="Genomic_DNA"/>
</dbReference>
<keyword evidence="2" id="KW-0812">Transmembrane</keyword>
<sequence>MGDPEPSDVDALVVLSPPHPVVRVYKRRWYLLIVYCLIGFWQADIWNLYGPLAESLKAAYPDHWADETTAMMGNWAVILYLPLFLPTVWAALRFGLRVSIGLALYSTAIACFIRIFSESPQAFVWTAHVGSLLNGCCGVIAVSLIPAFSATWFPPSQRTSATAILQTANQMGVAGSFFFSNLFVPDPAEVPSKQDEMLQRSDLNRYFCFNAIISLVLLVIFLTYFPSSPSLPPSHSSSAEVAEDRPTLRESCKTLLRSRPFWLLALSFSSAQGVLGVWMSVLDISVEPLKVDQHLSDWLGVCAVFGQVVVTNISSAVCDRFSGHLKQVALTLLCLSVGFYVWFSLLIVGVAPYSSG</sequence>
<organism evidence="5">
    <name type="scientific">Cyprideis torosa</name>
    <dbReference type="NCBI Taxonomy" id="163714"/>
    <lineage>
        <taxon>Eukaryota</taxon>
        <taxon>Metazoa</taxon>
        <taxon>Ecdysozoa</taxon>
        <taxon>Arthropoda</taxon>
        <taxon>Crustacea</taxon>
        <taxon>Oligostraca</taxon>
        <taxon>Ostracoda</taxon>
        <taxon>Podocopa</taxon>
        <taxon>Podocopida</taxon>
        <taxon>Cytherocopina</taxon>
        <taxon>Cytheroidea</taxon>
        <taxon>Cytherideidae</taxon>
        <taxon>Cyprideis</taxon>
    </lineage>
</organism>
<dbReference type="PANTHER" id="PTHR10924:SF27">
    <property type="entry name" value="SOLUTE CARRIER FAMILY 49 MEMBER 4"/>
    <property type="match status" value="1"/>
</dbReference>
<keyword evidence="4" id="KW-0472">Membrane</keyword>
<proteinExistence type="predicted"/>
<dbReference type="PANTHER" id="PTHR10924">
    <property type="entry name" value="MAJOR FACILITATOR SUPERFAMILY PROTEIN-RELATED"/>
    <property type="match status" value="1"/>
</dbReference>
<dbReference type="Gene3D" id="1.20.1250.20">
    <property type="entry name" value="MFS general substrate transporter like domains"/>
    <property type="match status" value="1"/>
</dbReference>
<dbReference type="OrthoDB" id="6360613at2759"/>
<dbReference type="InterPro" id="IPR049680">
    <property type="entry name" value="FLVCR1-2_SLC49-like"/>
</dbReference>
<evidence type="ECO:0000313" key="5">
    <source>
        <dbReference type="EMBL" id="CAD7227723.1"/>
    </source>
</evidence>
<dbReference type="Pfam" id="PF07690">
    <property type="entry name" value="MFS_1"/>
    <property type="match status" value="1"/>
</dbReference>
<dbReference type="InterPro" id="IPR011701">
    <property type="entry name" value="MFS"/>
</dbReference>